<evidence type="ECO:0000256" key="1">
    <source>
        <dbReference type="ARBA" id="ARBA00004435"/>
    </source>
</evidence>
<feature type="transmembrane region" description="Helical" evidence="10">
    <location>
        <begin position="337"/>
        <end position="360"/>
    </location>
</feature>
<dbReference type="FunFam" id="1.20.140.150:FF:000001">
    <property type="entry name" value="Claudin"/>
    <property type="match status" value="2"/>
</dbReference>
<dbReference type="Proteomes" id="UP001187343">
    <property type="component" value="Unassembled WGS sequence"/>
</dbReference>
<keyword evidence="4" id="KW-0796">Tight junction</keyword>
<dbReference type="Pfam" id="PF00822">
    <property type="entry name" value="PMP22_Claudin"/>
    <property type="match status" value="2"/>
</dbReference>
<evidence type="ECO:0000313" key="12">
    <source>
        <dbReference type="Proteomes" id="UP001187343"/>
    </source>
</evidence>
<evidence type="ECO:0008006" key="13">
    <source>
        <dbReference type="Google" id="ProtNLM"/>
    </source>
</evidence>
<evidence type="ECO:0000256" key="6">
    <source>
        <dbReference type="ARBA" id="ARBA00022692"/>
    </source>
</evidence>
<dbReference type="AlphaFoldDB" id="A0AA88PA04"/>
<evidence type="ECO:0000256" key="8">
    <source>
        <dbReference type="ARBA" id="ARBA00022989"/>
    </source>
</evidence>
<keyword evidence="7" id="KW-0965">Cell junction</keyword>
<dbReference type="GO" id="GO:0005923">
    <property type="term" value="C:bicellular tight junction"/>
    <property type="evidence" value="ECO:0007669"/>
    <property type="project" value="UniProtKB-SubCell"/>
</dbReference>
<feature type="transmembrane region" description="Helical" evidence="10">
    <location>
        <begin position="295"/>
        <end position="316"/>
    </location>
</feature>
<evidence type="ECO:0000256" key="7">
    <source>
        <dbReference type="ARBA" id="ARBA00022949"/>
    </source>
</evidence>
<comment type="caution">
    <text evidence="11">The sequence shown here is derived from an EMBL/GenBank/DDBJ whole genome shotgun (WGS) entry which is preliminary data.</text>
</comment>
<keyword evidence="8 10" id="KW-1133">Transmembrane helix</keyword>
<evidence type="ECO:0000256" key="3">
    <source>
        <dbReference type="ARBA" id="ARBA00008295"/>
    </source>
</evidence>
<gene>
    <name evidence="11" type="ORF">Q8A67_022656</name>
</gene>
<dbReference type="PRINTS" id="PR01385">
    <property type="entry name" value="CLAUDIN14"/>
</dbReference>
<feature type="transmembrane region" description="Helical" evidence="10">
    <location>
        <begin position="78"/>
        <end position="99"/>
    </location>
</feature>
<dbReference type="PROSITE" id="PS01346">
    <property type="entry name" value="CLAUDIN"/>
    <property type="match status" value="2"/>
</dbReference>
<feature type="transmembrane region" description="Helical" evidence="10">
    <location>
        <begin position="120"/>
        <end position="143"/>
    </location>
</feature>
<dbReference type="GO" id="GO:0005198">
    <property type="term" value="F:structural molecule activity"/>
    <property type="evidence" value="ECO:0007669"/>
    <property type="project" value="InterPro"/>
</dbReference>
<keyword evidence="6 10" id="KW-0812">Transmembrane</keyword>
<dbReference type="PANTHER" id="PTHR12002">
    <property type="entry name" value="CLAUDIN"/>
    <property type="match status" value="1"/>
</dbReference>
<dbReference type="InterPro" id="IPR006187">
    <property type="entry name" value="Claudin"/>
</dbReference>
<evidence type="ECO:0000313" key="11">
    <source>
        <dbReference type="EMBL" id="KAK2872759.1"/>
    </source>
</evidence>
<keyword evidence="12" id="KW-1185">Reference proteome</keyword>
<evidence type="ECO:0000256" key="10">
    <source>
        <dbReference type="SAM" id="Phobius"/>
    </source>
</evidence>
<dbReference type="EMBL" id="JAUYZG010000022">
    <property type="protein sequence ID" value="KAK2872759.1"/>
    <property type="molecule type" value="Genomic_DNA"/>
</dbReference>
<keyword evidence="9 10" id="KW-0472">Membrane</keyword>
<feature type="transmembrane region" description="Helical" evidence="10">
    <location>
        <begin position="380"/>
        <end position="399"/>
    </location>
</feature>
<dbReference type="InterPro" id="IPR017974">
    <property type="entry name" value="Claudin_CS"/>
</dbReference>
<dbReference type="PRINTS" id="PR01077">
    <property type="entry name" value="CLAUDIN"/>
</dbReference>
<evidence type="ECO:0000256" key="4">
    <source>
        <dbReference type="ARBA" id="ARBA00022427"/>
    </source>
</evidence>
<evidence type="ECO:0000256" key="2">
    <source>
        <dbReference type="ARBA" id="ARBA00004651"/>
    </source>
</evidence>
<reference evidence="11" key="1">
    <citation type="submission" date="2023-08" db="EMBL/GenBank/DDBJ databases">
        <title>Chromosome-level Genome Assembly of mud carp (Cirrhinus molitorella).</title>
        <authorList>
            <person name="Liu H."/>
        </authorList>
    </citation>
    <scope>NUCLEOTIDE SEQUENCE</scope>
    <source>
        <strain evidence="11">Prfri</strain>
        <tissue evidence="11">Muscle</tissue>
    </source>
</reference>
<name>A0AA88PA04_9TELE</name>
<evidence type="ECO:0000256" key="5">
    <source>
        <dbReference type="ARBA" id="ARBA00022475"/>
    </source>
</evidence>
<protein>
    <recommendedName>
        <fullName evidence="13">Claudin</fullName>
    </recommendedName>
</protein>
<feature type="transmembrane region" description="Helical" evidence="10">
    <location>
        <begin position="224"/>
        <end position="246"/>
    </location>
</feature>
<evidence type="ECO:0000256" key="9">
    <source>
        <dbReference type="ARBA" id="ARBA00023136"/>
    </source>
</evidence>
<proteinExistence type="inferred from homology"/>
<dbReference type="PROSITE" id="PS51257">
    <property type="entry name" value="PROKAR_LIPOPROTEIN"/>
    <property type="match status" value="1"/>
</dbReference>
<dbReference type="InterPro" id="IPR004031">
    <property type="entry name" value="PMP22/EMP/MP20/Claudin"/>
</dbReference>
<keyword evidence="5" id="KW-1003">Cell membrane</keyword>
<comment type="subcellular location">
    <subcellularLocation>
        <location evidence="1">Cell junction</location>
        <location evidence="1">Tight junction</location>
    </subcellularLocation>
    <subcellularLocation>
        <location evidence="2">Cell membrane</location>
        <topology evidence="2">Multi-pass membrane protein</topology>
    </subcellularLocation>
</comment>
<comment type="similarity">
    <text evidence="3">Belongs to the claudin family.</text>
</comment>
<feature type="transmembrane region" description="Helical" evidence="10">
    <location>
        <begin position="163"/>
        <end position="182"/>
    </location>
</feature>
<sequence>MASLRLQMLGVALSSFGMLGSSIACVLPMWKATVFVYNGVTAQIIWEGLWMNCVVQSTGRMQCNIYVSILALPLNLQVARALLVLSILFSVIGILLAVVGGKGTTCIKNKTEKARVVISAGVVFIISGLLCLTPVCWSAHTIIYDFYNTLLPDTQRRELGTSLYIGWGAAGLLLIGGAILCCQRPQKDEREFVAKYPAPKSNTSEKRLWADGSRRTMASLGLQILGVALSFIGMLGSIITCVLPMWRVTAFIGNNIVTAQTIWEGLWMVCVVQSTGHMQCKVYDSLLALSPDLQAARALLVLSIVLSVFGILLAVVGGKCTTCIDNKTAKARVVISAGVFFIISGLLCLTPVCWSAHTIIRDFYNPLLPDAQRRELGASLYTGWGAAGLLFIGGSILCCQCPQKDERAFAPKYPAPKSTASEKEYV</sequence>
<accession>A0AA88PA04</accession>
<dbReference type="GO" id="GO:0005886">
    <property type="term" value="C:plasma membrane"/>
    <property type="evidence" value="ECO:0007669"/>
    <property type="project" value="UniProtKB-SubCell"/>
</dbReference>
<dbReference type="Gene3D" id="1.20.140.150">
    <property type="match status" value="2"/>
</dbReference>
<organism evidence="11 12">
    <name type="scientific">Cirrhinus molitorella</name>
    <name type="common">mud carp</name>
    <dbReference type="NCBI Taxonomy" id="172907"/>
    <lineage>
        <taxon>Eukaryota</taxon>
        <taxon>Metazoa</taxon>
        <taxon>Chordata</taxon>
        <taxon>Craniata</taxon>
        <taxon>Vertebrata</taxon>
        <taxon>Euteleostomi</taxon>
        <taxon>Actinopterygii</taxon>
        <taxon>Neopterygii</taxon>
        <taxon>Teleostei</taxon>
        <taxon>Ostariophysi</taxon>
        <taxon>Cypriniformes</taxon>
        <taxon>Cyprinidae</taxon>
        <taxon>Labeoninae</taxon>
        <taxon>Labeonini</taxon>
        <taxon>Cirrhinus</taxon>
    </lineage>
</organism>